<dbReference type="Proteomes" id="UP001321473">
    <property type="component" value="Unassembled WGS sequence"/>
</dbReference>
<gene>
    <name evidence="1" type="ORF">V5799_013128</name>
</gene>
<dbReference type="GO" id="GO:0005319">
    <property type="term" value="F:lipid transporter activity"/>
    <property type="evidence" value="ECO:0007669"/>
    <property type="project" value="TreeGrafter"/>
</dbReference>
<dbReference type="GO" id="GO:0016020">
    <property type="term" value="C:membrane"/>
    <property type="evidence" value="ECO:0007669"/>
    <property type="project" value="InterPro"/>
</dbReference>
<protein>
    <recommendedName>
        <fullName evidence="3">Abc transporter</fullName>
    </recommendedName>
</protein>
<reference evidence="1 2" key="1">
    <citation type="journal article" date="2023" name="Arcadia Sci">
        <title>De novo assembly of a long-read Amblyomma americanum tick genome.</title>
        <authorList>
            <person name="Chou S."/>
            <person name="Poskanzer K.E."/>
            <person name="Rollins M."/>
            <person name="Thuy-Boun P.S."/>
        </authorList>
    </citation>
    <scope>NUCLEOTIDE SEQUENCE [LARGE SCALE GENOMIC DNA]</scope>
    <source>
        <strain evidence="1">F_SG_1</strain>
        <tissue evidence="1">Salivary glands</tissue>
    </source>
</reference>
<dbReference type="EMBL" id="JARKHS020021189">
    <property type="protein sequence ID" value="KAK8770408.1"/>
    <property type="molecule type" value="Genomic_DNA"/>
</dbReference>
<accession>A0AAQ4E6X8</accession>
<name>A0AAQ4E6X8_AMBAM</name>
<evidence type="ECO:0008006" key="3">
    <source>
        <dbReference type="Google" id="ProtNLM"/>
    </source>
</evidence>
<evidence type="ECO:0000313" key="2">
    <source>
        <dbReference type="Proteomes" id="UP001321473"/>
    </source>
</evidence>
<proteinExistence type="predicted"/>
<dbReference type="GO" id="GO:0140359">
    <property type="term" value="F:ABC-type transporter activity"/>
    <property type="evidence" value="ECO:0007669"/>
    <property type="project" value="InterPro"/>
</dbReference>
<dbReference type="PANTHER" id="PTHR19229:SF250">
    <property type="entry name" value="ABC TRANSPORTER DOMAIN-CONTAINING PROTEIN-RELATED"/>
    <property type="match status" value="1"/>
</dbReference>
<evidence type="ECO:0000313" key="1">
    <source>
        <dbReference type="EMBL" id="KAK8770408.1"/>
    </source>
</evidence>
<organism evidence="1 2">
    <name type="scientific">Amblyomma americanum</name>
    <name type="common">Lone star tick</name>
    <dbReference type="NCBI Taxonomy" id="6943"/>
    <lineage>
        <taxon>Eukaryota</taxon>
        <taxon>Metazoa</taxon>
        <taxon>Ecdysozoa</taxon>
        <taxon>Arthropoda</taxon>
        <taxon>Chelicerata</taxon>
        <taxon>Arachnida</taxon>
        <taxon>Acari</taxon>
        <taxon>Parasitiformes</taxon>
        <taxon>Ixodida</taxon>
        <taxon>Ixodoidea</taxon>
        <taxon>Ixodidae</taxon>
        <taxon>Amblyomminae</taxon>
        <taxon>Amblyomma</taxon>
    </lineage>
</organism>
<keyword evidence="2" id="KW-1185">Reference proteome</keyword>
<dbReference type="AlphaFoldDB" id="A0AAQ4E6X8"/>
<dbReference type="InterPro" id="IPR026082">
    <property type="entry name" value="ABCA"/>
</dbReference>
<sequence length="128" mass="14254">MRECETLCSRVAILRQGRFACIGPTQKLKEDIGRGATVLLRCAPQEPGPVSRELQVRFPGSSLRRRHQGGALLRFHVPAQPWHRLFAGMEEMRAGGLVSEYLVSDVSLTEVFLHFAQSRKDGGAQLNL</sequence>
<comment type="caution">
    <text evidence="1">The sequence shown here is derived from an EMBL/GenBank/DDBJ whole genome shotgun (WGS) entry which is preliminary data.</text>
</comment>
<dbReference type="PANTHER" id="PTHR19229">
    <property type="entry name" value="ATP-BINDING CASSETTE TRANSPORTER SUBFAMILY A ABCA"/>
    <property type="match status" value="1"/>
</dbReference>